<evidence type="ECO:0000256" key="1">
    <source>
        <dbReference type="SAM" id="MobiDB-lite"/>
    </source>
</evidence>
<keyword evidence="3" id="KW-1185">Reference proteome</keyword>
<dbReference type="EMBL" id="CARXXK010000005">
    <property type="protein sequence ID" value="CAI6368808.1"/>
    <property type="molecule type" value="Genomic_DNA"/>
</dbReference>
<dbReference type="Proteomes" id="UP001160148">
    <property type="component" value="Unassembled WGS sequence"/>
</dbReference>
<accession>A0AAV0XM43</accession>
<feature type="region of interest" description="Disordered" evidence="1">
    <location>
        <begin position="85"/>
        <end position="113"/>
    </location>
</feature>
<gene>
    <name evidence="2" type="ORF">MEUPH1_LOCUS23125</name>
</gene>
<reference evidence="2 3" key="1">
    <citation type="submission" date="2023-01" db="EMBL/GenBank/DDBJ databases">
        <authorList>
            <person name="Whitehead M."/>
        </authorList>
    </citation>
    <scope>NUCLEOTIDE SEQUENCE [LARGE SCALE GENOMIC DNA]</scope>
</reference>
<protein>
    <submittedName>
        <fullName evidence="2">Uncharacterized protein</fullName>
    </submittedName>
</protein>
<organism evidence="2 3">
    <name type="scientific">Macrosiphum euphorbiae</name>
    <name type="common">potato aphid</name>
    <dbReference type="NCBI Taxonomy" id="13131"/>
    <lineage>
        <taxon>Eukaryota</taxon>
        <taxon>Metazoa</taxon>
        <taxon>Ecdysozoa</taxon>
        <taxon>Arthropoda</taxon>
        <taxon>Hexapoda</taxon>
        <taxon>Insecta</taxon>
        <taxon>Pterygota</taxon>
        <taxon>Neoptera</taxon>
        <taxon>Paraneoptera</taxon>
        <taxon>Hemiptera</taxon>
        <taxon>Sternorrhyncha</taxon>
        <taxon>Aphidomorpha</taxon>
        <taxon>Aphidoidea</taxon>
        <taxon>Aphididae</taxon>
        <taxon>Macrosiphini</taxon>
        <taxon>Macrosiphum</taxon>
    </lineage>
</organism>
<name>A0AAV0XM43_9HEMI</name>
<evidence type="ECO:0000313" key="3">
    <source>
        <dbReference type="Proteomes" id="UP001160148"/>
    </source>
</evidence>
<sequence>MDDENISKIPSARRHDCYLNKYIYSPYQIHTVTDEQRCNVAISDGVLVTSKLCSHLMWTVDESPPSRNLSLTGFSTGTKRTDILHTRSCGDSSSNLTGPLSLSEMSKVRKNHP</sequence>
<proteinExistence type="predicted"/>
<evidence type="ECO:0000313" key="2">
    <source>
        <dbReference type="EMBL" id="CAI6368808.1"/>
    </source>
</evidence>
<comment type="caution">
    <text evidence="2">The sequence shown here is derived from an EMBL/GenBank/DDBJ whole genome shotgun (WGS) entry which is preliminary data.</text>
</comment>
<dbReference type="AlphaFoldDB" id="A0AAV0XM43"/>
<feature type="compositionally biased region" description="Polar residues" evidence="1">
    <location>
        <begin position="89"/>
        <end position="104"/>
    </location>
</feature>